<evidence type="ECO:0000313" key="2">
    <source>
        <dbReference type="EMBL" id="KZT36176.1"/>
    </source>
</evidence>
<evidence type="ECO:0000259" key="1">
    <source>
        <dbReference type="PROSITE" id="PS50181"/>
    </source>
</evidence>
<accession>A0A166BB28</accession>
<sequence>MANFNDLPTELILKTFKHLSLSDILNTSRTSSYFRSISVGFKEIWRDATDSCYLPLPTGQSAGSVPFDTLPSLAARAVSIQTALDGPDQPCNPKSYHAIKSLGGPFWGPAEFVCAIPGNEWVILASHIIGQSDFQVLLYSLKTRKSVIVCAGLRPVSLTCALDTSFRGNEIMFACSGHTKSGSSVTIFSFKFPDCKDKEGLPTITSKWQMPSRTEAIDVRKLTLRGSLLVCLSRNRDMVFIDWEKETGITYTSNPDPNGLEVTGPWEAHIHPYLPYVLCAIEERNLAAPFSSWSTRKFCVVDIPKELPALQKTSKGLIFVQTPLSYIASVVLPEEISVPVPWFDLRNPSQHASSSSSASSTLLCSMHNSSGRRLNEISSAWFTLCGNTLSVETRVFSARGTMSWAGSGSTSHQSLAHPGPDPGEFTLFVRDSLLRPGQIRWSKVMLPMAILNDDAVERSQTTSALLGTLSVVAVDMLYGGIYVQRYVDQVNEEYYSGPSMHLYHIQY</sequence>
<proteinExistence type="predicted"/>
<evidence type="ECO:0000313" key="3">
    <source>
        <dbReference type="Proteomes" id="UP000076798"/>
    </source>
</evidence>
<dbReference type="SUPFAM" id="SSF81383">
    <property type="entry name" value="F-box domain"/>
    <property type="match status" value="1"/>
</dbReference>
<dbReference type="PROSITE" id="PS50181">
    <property type="entry name" value="FBOX"/>
    <property type="match status" value="1"/>
</dbReference>
<dbReference type="InterPro" id="IPR036047">
    <property type="entry name" value="F-box-like_dom_sf"/>
</dbReference>
<dbReference type="CDD" id="cd09917">
    <property type="entry name" value="F-box_SF"/>
    <property type="match status" value="1"/>
</dbReference>
<name>A0A166BB28_9AGAM</name>
<dbReference type="AlphaFoldDB" id="A0A166BB28"/>
<protein>
    <recommendedName>
        <fullName evidence="1">F-box domain-containing protein</fullName>
    </recommendedName>
</protein>
<dbReference type="EMBL" id="KV428115">
    <property type="protein sequence ID" value="KZT36176.1"/>
    <property type="molecule type" value="Genomic_DNA"/>
</dbReference>
<dbReference type="Gene3D" id="1.20.1280.50">
    <property type="match status" value="1"/>
</dbReference>
<reference evidence="2 3" key="1">
    <citation type="journal article" date="2016" name="Mol. Biol. Evol.">
        <title>Comparative Genomics of Early-Diverging Mushroom-Forming Fungi Provides Insights into the Origins of Lignocellulose Decay Capabilities.</title>
        <authorList>
            <person name="Nagy L.G."/>
            <person name="Riley R."/>
            <person name="Tritt A."/>
            <person name="Adam C."/>
            <person name="Daum C."/>
            <person name="Floudas D."/>
            <person name="Sun H."/>
            <person name="Yadav J.S."/>
            <person name="Pangilinan J."/>
            <person name="Larsson K.H."/>
            <person name="Matsuura K."/>
            <person name="Barry K."/>
            <person name="Labutti K."/>
            <person name="Kuo R."/>
            <person name="Ohm R.A."/>
            <person name="Bhattacharya S.S."/>
            <person name="Shirouzu T."/>
            <person name="Yoshinaga Y."/>
            <person name="Martin F.M."/>
            <person name="Grigoriev I.V."/>
            <person name="Hibbett D.S."/>
        </authorList>
    </citation>
    <scope>NUCLEOTIDE SEQUENCE [LARGE SCALE GENOMIC DNA]</scope>
    <source>
        <strain evidence="2 3">HHB10207 ss-3</strain>
    </source>
</reference>
<dbReference type="Pfam" id="PF12937">
    <property type="entry name" value="F-box-like"/>
    <property type="match status" value="1"/>
</dbReference>
<feature type="domain" description="F-box" evidence="1">
    <location>
        <begin position="1"/>
        <end position="48"/>
    </location>
</feature>
<keyword evidence="3" id="KW-1185">Reference proteome</keyword>
<gene>
    <name evidence="2" type="ORF">SISSUDRAFT_1130595</name>
</gene>
<organism evidence="2 3">
    <name type="scientific">Sistotremastrum suecicum HHB10207 ss-3</name>
    <dbReference type="NCBI Taxonomy" id="1314776"/>
    <lineage>
        <taxon>Eukaryota</taxon>
        <taxon>Fungi</taxon>
        <taxon>Dikarya</taxon>
        <taxon>Basidiomycota</taxon>
        <taxon>Agaricomycotina</taxon>
        <taxon>Agaricomycetes</taxon>
        <taxon>Sistotremastrales</taxon>
        <taxon>Sistotremastraceae</taxon>
        <taxon>Sistotremastrum</taxon>
    </lineage>
</organism>
<dbReference type="Proteomes" id="UP000076798">
    <property type="component" value="Unassembled WGS sequence"/>
</dbReference>
<dbReference type="InterPro" id="IPR001810">
    <property type="entry name" value="F-box_dom"/>
</dbReference>
<dbReference type="OrthoDB" id="3018431at2759"/>